<evidence type="ECO:0000313" key="1">
    <source>
        <dbReference type="EMBL" id="GHB37850.1"/>
    </source>
</evidence>
<dbReference type="Proteomes" id="UP000642809">
    <property type="component" value="Unassembled WGS sequence"/>
</dbReference>
<evidence type="ECO:0008006" key="3">
    <source>
        <dbReference type="Google" id="ProtNLM"/>
    </source>
</evidence>
<accession>A0A8J3CYH8</accession>
<dbReference type="InterPro" id="IPR011042">
    <property type="entry name" value="6-blade_b-propeller_TolB-like"/>
</dbReference>
<dbReference type="EMBL" id="BMYF01000010">
    <property type="protein sequence ID" value="GHB37850.1"/>
    <property type="molecule type" value="Genomic_DNA"/>
</dbReference>
<proteinExistence type="predicted"/>
<dbReference type="AlphaFoldDB" id="A0A8J3CYH8"/>
<dbReference type="Pfam" id="PF17170">
    <property type="entry name" value="DUF5128"/>
    <property type="match status" value="1"/>
</dbReference>
<name>A0A8J3CYH8_9BACT</name>
<gene>
    <name evidence="1" type="ORF">GCM10008106_18850</name>
</gene>
<reference evidence="1" key="1">
    <citation type="journal article" date="2014" name="Int. J. Syst. Evol. Microbiol.">
        <title>Complete genome sequence of Corynebacterium casei LMG S-19264T (=DSM 44701T), isolated from a smear-ripened cheese.</title>
        <authorList>
            <consortium name="US DOE Joint Genome Institute (JGI-PGF)"/>
            <person name="Walter F."/>
            <person name="Albersmeier A."/>
            <person name="Kalinowski J."/>
            <person name="Ruckert C."/>
        </authorList>
    </citation>
    <scope>NUCLEOTIDE SEQUENCE</scope>
    <source>
        <strain evidence="1">KCTC 23224</strain>
    </source>
</reference>
<comment type="caution">
    <text evidence="1">The sequence shown here is derived from an EMBL/GenBank/DDBJ whole genome shotgun (WGS) entry which is preliminary data.</text>
</comment>
<organism evidence="1 2">
    <name type="scientific">Mongoliitalea lutea</name>
    <dbReference type="NCBI Taxonomy" id="849756"/>
    <lineage>
        <taxon>Bacteria</taxon>
        <taxon>Pseudomonadati</taxon>
        <taxon>Bacteroidota</taxon>
        <taxon>Cytophagia</taxon>
        <taxon>Cytophagales</taxon>
        <taxon>Cyclobacteriaceae</taxon>
        <taxon>Mongoliitalea</taxon>
    </lineage>
</organism>
<dbReference type="SUPFAM" id="SSF63829">
    <property type="entry name" value="Calcium-dependent phosphotriesterase"/>
    <property type="match status" value="1"/>
</dbReference>
<keyword evidence="2" id="KW-1185">Reference proteome</keyword>
<sequence length="411" mass="46936">MVALAFGATIFMISCTNQRSQHSRNTLFDWVTDDSNVNDIPLLENHSIAIDLSGADLNQSIALSELLAGVKLVQLDESPHFLIGDIDKIIFNDSLIYMLDRYVHNSLQVFGRKGEFIKAITPTGNGPNELQSISDFDVDADGVYIYDNWGAKFHHYSHQWSLIEEWKVPLRVSTFRKIGDKKWLFSNIDNPNGHFLSLDDGDIVVWDQGGEHFLKFSSPLFNHHATDFTPRDVTRNNSGIITAMLRFHPEIYRWDNETNSFETLITIDLGNKGLTAKEYQSIGPSFIEERKKDQKFYSFGRHFVTEKWIGVEFSRSKGNPLFIFHDRLTGRTLHGTAIKFDVPGLLSFSLPWSCQGNTCIAHIELPRIKKSDVESYIALLKEKKLHSDELERLIRTVDDIETPILAIMTLQ</sequence>
<reference evidence="1" key="2">
    <citation type="submission" date="2020-09" db="EMBL/GenBank/DDBJ databases">
        <authorList>
            <person name="Sun Q."/>
            <person name="Kim S."/>
        </authorList>
    </citation>
    <scope>NUCLEOTIDE SEQUENCE</scope>
    <source>
        <strain evidence="1">KCTC 23224</strain>
    </source>
</reference>
<evidence type="ECO:0000313" key="2">
    <source>
        <dbReference type="Proteomes" id="UP000642809"/>
    </source>
</evidence>
<protein>
    <recommendedName>
        <fullName evidence="3">6-bladed beta-propeller protein</fullName>
    </recommendedName>
</protein>
<dbReference type="Gene3D" id="2.120.10.30">
    <property type="entry name" value="TolB, C-terminal domain"/>
    <property type="match status" value="1"/>
</dbReference>